<sequence>MHYLIDGHNLIAKLPDIDLSDPDDEVQLVLKLRQWTAVSAKRRITVYFDGGISGGHNVNLSNSQVNVIFVSQGKTADSLLILHINRVQNPPEYILISSDQEIIAAANKRKMKHLRSQEFVLHLSQDRADRTSPDPTFSDDDPVISDAEVDQWLDLFGPIDEAALKKRPKPIPPNRIIPESEPAEKPAAKPKPPASLNRENPELSDDELREWLTLFGGEPKAKTKPSGKTSKTSTKPSLRATPRLKKKKSPNPQNLNNDDLAAWNAYFGQDE</sequence>
<evidence type="ECO:0000256" key="1">
    <source>
        <dbReference type="SAM" id="MobiDB-lite"/>
    </source>
</evidence>
<reference evidence="2" key="1">
    <citation type="submission" date="2018-06" db="EMBL/GenBank/DDBJ databases">
        <authorList>
            <person name="Zhirakovskaya E."/>
        </authorList>
    </citation>
    <scope>NUCLEOTIDE SEQUENCE</scope>
</reference>
<accession>A0A3B0UNP2</accession>
<dbReference type="InterPro" id="IPR010298">
    <property type="entry name" value="YacP-like"/>
</dbReference>
<dbReference type="EMBL" id="UOEU01000081">
    <property type="protein sequence ID" value="VAW30760.1"/>
    <property type="molecule type" value="Genomic_DNA"/>
</dbReference>
<protein>
    <recommendedName>
        <fullName evidence="3">YacP-like NYN domain protein</fullName>
    </recommendedName>
</protein>
<evidence type="ECO:0008006" key="3">
    <source>
        <dbReference type="Google" id="ProtNLM"/>
    </source>
</evidence>
<feature type="region of interest" description="Disordered" evidence="1">
    <location>
        <begin position="164"/>
        <end position="271"/>
    </location>
</feature>
<evidence type="ECO:0000313" key="2">
    <source>
        <dbReference type="EMBL" id="VAW30760.1"/>
    </source>
</evidence>
<proteinExistence type="predicted"/>
<dbReference type="AlphaFoldDB" id="A0A3B0UNP2"/>
<gene>
    <name evidence="2" type="ORF">MNBD_CHLOROFLEXI01-1122</name>
</gene>
<feature type="compositionally biased region" description="Low complexity" evidence="1">
    <location>
        <begin position="254"/>
        <end position="265"/>
    </location>
</feature>
<feature type="compositionally biased region" description="Low complexity" evidence="1">
    <location>
        <begin position="224"/>
        <end position="237"/>
    </location>
</feature>
<dbReference type="Pfam" id="PF05991">
    <property type="entry name" value="NYN_YacP"/>
    <property type="match status" value="1"/>
</dbReference>
<organism evidence="2">
    <name type="scientific">hydrothermal vent metagenome</name>
    <dbReference type="NCBI Taxonomy" id="652676"/>
    <lineage>
        <taxon>unclassified sequences</taxon>
        <taxon>metagenomes</taxon>
        <taxon>ecological metagenomes</taxon>
    </lineage>
</organism>
<name>A0A3B0UNP2_9ZZZZ</name>